<gene>
    <name evidence="2" type="ORF">J4Q44_G00136400</name>
</gene>
<feature type="domain" description="Ciliogenesis-associated TTC17-interacting protein N-terminal" evidence="1">
    <location>
        <begin position="26"/>
        <end position="130"/>
    </location>
</feature>
<name>A0AAN8QXW1_9TELE</name>
<dbReference type="InterPro" id="IPR048777">
    <property type="entry name" value="CATIP_N"/>
</dbReference>
<keyword evidence="3" id="KW-1185">Reference proteome</keyword>
<sequence>MELLQQLDHLLQELRRQTVFPLSPLKGSSLKGLVCEGSSLLLLMWLPLRKNVPNNMTLFHQDPHISTSTCQTLPPKCAKSLVGQRVKLWSEGAGVQTMEVFGVERTVEDIPATWQCWHCYFLHDGHLASHQHEAPAAPAPNTHRRS</sequence>
<evidence type="ECO:0000313" key="2">
    <source>
        <dbReference type="EMBL" id="KAK6316116.1"/>
    </source>
</evidence>
<dbReference type="Pfam" id="PF21772">
    <property type="entry name" value="CATIP_N"/>
    <property type="match status" value="1"/>
</dbReference>
<accession>A0AAN8QXW1</accession>
<reference evidence="2 3" key="1">
    <citation type="submission" date="2021-04" db="EMBL/GenBank/DDBJ databases">
        <authorList>
            <person name="De Guttry C."/>
            <person name="Zahm M."/>
            <person name="Klopp C."/>
            <person name="Cabau C."/>
            <person name="Louis A."/>
            <person name="Berthelot C."/>
            <person name="Parey E."/>
            <person name="Roest Crollius H."/>
            <person name="Montfort J."/>
            <person name="Robinson-Rechavi M."/>
            <person name="Bucao C."/>
            <person name="Bouchez O."/>
            <person name="Gislard M."/>
            <person name="Lluch J."/>
            <person name="Milhes M."/>
            <person name="Lampietro C."/>
            <person name="Lopez Roques C."/>
            <person name="Donnadieu C."/>
            <person name="Braasch I."/>
            <person name="Desvignes T."/>
            <person name="Postlethwait J."/>
            <person name="Bobe J."/>
            <person name="Wedekind C."/>
            <person name="Guiguen Y."/>
        </authorList>
    </citation>
    <scope>NUCLEOTIDE SEQUENCE [LARGE SCALE GENOMIC DNA]</scope>
    <source>
        <strain evidence="2">Cs_M1</strain>
        <tissue evidence="2">Blood</tissue>
    </source>
</reference>
<comment type="caution">
    <text evidence="2">The sequence shown here is derived from an EMBL/GenBank/DDBJ whole genome shotgun (WGS) entry which is preliminary data.</text>
</comment>
<proteinExistence type="predicted"/>
<dbReference type="AlphaFoldDB" id="A0AAN8QXW1"/>
<protein>
    <recommendedName>
        <fullName evidence="1">Ciliogenesis-associated TTC17-interacting protein N-terminal domain-containing protein</fullName>
    </recommendedName>
</protein>
<organism evidence="2 3">
    <name type="scientific">Coregonus suidteri</name>
    <dbReference type="NCBI Taxonomy" id="861788"/>
    <lineage>
        <taxon>Eukaryota</taxon>
        <taxon>Metazoa</taxon>
        <taxon>Chordata</taxon>
        <taxon>Craniata</taxon>
        <taxon>Vertebrata</taxon>
        <taxon>Euteleostomi</taxon>
        <taxon>Actinopterygii</taxon>
        <taxon>Neopterygii</taxon>
        <taxon>Teleostei</taxon>
        <taxon>Protacanthopterygii</taxon>
        <taxon>Salmoniformes</taxon>
        <taxon>Salmonidae</taxon>
        <taxon>Coregoninae</taxon>
        <taxon>Coregonus</taxon>
    </lineage>
</organism>
<dbReference type="Proteomes" id="UP001356427">
    <property type="component" value="Unassembled WGS sequence"/>
</dbReference>
<evidence type="ECO:0000259" key="1">
    <source>
        <dbReference type="Pfam" id="PF21772"/>
    </source>
</evidence>
<evidence type="ECO:0000313" key="3">
    <source>
        <dbReference type="Proteomes" id="UP001356427"/>
    </source>
</evidence>
<dbReference type="EMBL" id="JAGTTL010000011">
    <property type="protein sequence ID" value="KAK6316116.1"/>
    <property type="molecule type" value="Genomic_DNA"/>
</dbReference>